<dbReference type="AlphaFoldDB" id="A0A1B7X9V5"/>
<feature type="chain" id="PRO_5008600447" description="Molybdenum cofactor biosynthesis protein F N-terminal domain-containing protein" evidence="1">
    <location>
        <begin position="21"/>
        <end position="148"/>
    </location>
</feature>
<keyword evidence="3" id="KW-1185">Reference proteome</keyword>
<evidence type="ECO:0000313" key="2">
    <source>
        <dbReference type="EMBL" id="OBQ46151.1"/>
    </source>
</evidence>
<dbReference type="EMBL" id="JXMS01000030">
    <property type="protein sequence ID" value="OBQ46151.1"/>
    <property type="molecule type" value="Genomic_DNA"/>
</dbReference>
<evidence type="ECO:0000256" key="1">
    <source>
        <dbReference type="SAM" id="SignalP"/>
    </source>
</evidence>
<proteinExistence type="predicted"/>
<name>A0A1B7X9V5_9BACT</name>
<keyword evidence="1" id="KW-0732">Signal</keyword>
<dbReference type="OrthoDB" id="5465028at2"/>
<sequence>MKNVFAALVLILAFTTVCFAAKKDVKEKKDEDVITVPQEKKVVIEDLIGKTIAFTWESGPFKDEDNQLLVVDPNTMRLSVESGMNMTDPSTIKFEVIQIDNEIFILTWRSEEYAQTLVMTLNFKTHMIYEVVVTEKANYVSQGPFILK</sequence>
<accession>A0A1B7X9V5</accession>
<feature type="signal peptide" evidence="1">
    <location>
        <begin position="1"/>
        <end position="20"/>
    </location>
</feature>
<evidence type="ECO:0008006" key="4">
    <source>
        <dbReference type="Google" id="ProtNLM"/>
    </source>
</evidence>
<organism evidence="2 3">
    <name type="scientific">Halodesulfovibrio spirochaetisodalis</name>
    <dbReference type="NCBI Taxonomy" id="1560234"/>
    <lineage>
        <taxon>Bacteria</taxon>
        <taxon>Pseudomonadati</taxon>
        <taxon>Thermodesulfobacteriota</taxon>
        <taxon>Desulfovibrionia</taxon>
        <taxon>Desulfovibrionales</taxon>
        <taxon>Desulfovibrionaceae</taxon>
        <taxon>Halodesulfovibrio</taxon>
    </lineage>
</organism>
<dbReference type="PATRIC" id="fig|1560234.3.peg.2105"/>
<dbReference type="Proteomes" id="UP000091979">
    <property type="component" value="Unassembled WGS sequence"/>
</dbReference>
<evidence type="ECO:0000313" key="3">
    <source>
        <dbReference type="Proteomes" id="UP000091979"/>
    </source>
</evidence>
<gene>
    <name evidence="2" type="ORF">SP90_14135</name>
</gene>
<reference evidence="2 3" key="1">
    <citation type="submission" date="2015-01" db="EMBL/GenBank/DDBJ databases">
        <title>Desulfovibrio sp. JC271 draft genome sequence.</title>
        <authorList>
            <person name="Shivani Y."/>
            <person name="Subhash Y."/>
            <person name="Sasikala C."/>
            <person name="Ramana C.V."/>
        </authorList>
    </citation>
    <scope>NUCLEOTIDE SEQUENCE [LARGE SCALE GENOMIC DNA]</scope>
    <source>
        <strain evidence="2 3">JC271</strain>
    </source>
</reference>
<protein>
    <recommendedName>
        <fullName evidence="4">Molybdenum cofactor biosynthesis protein F N-terminal domain-containing protein</fullName>
    </recommendedName>
</protein>
<dbReference type="STRING" id="1560234.SP90_14135"/>
<dbReference type="RefSeq" id="WP_066857639.1">
    <property type="nucleotide sequence ID" value="NZ_JXMS01000030.1"/>
</dbReference>
<comment type="caution">
    <text evidence="2">The sequence shown here is derived from an EMBL/GenBank/DDBJ whole genome shotgun (WGS) entry which is preliminary data.</text>
</comment>